<gene>
    <name evidence="2" type="ORF">COV74_08430</name>
</gene>
<keyword evidence="1" id="KW-0812">Transmembrane</keyword>
<dbReference type="NCBIfam" id="TIGR02532">
    <property type="entry name" value="IV_pilin_GFxxxE"/>
    <property type="match status" value="1"/>
</dbReference>
<sequence length="324" mass="35129">MKSWLNLKKNNWGVTLYELLAVIVIVGIMASVTYATYTRQAQKNQRKEAVKFIHSLLDGARLYDMQHPPSLTGDRTHQDWIENWKTYLVQYATREFDYSPPNSPILLTGPESKRNSYFFDEVDGKLHIYANYSNIPVYDYVTWDGQIGEESGGGVECTANAECFSDFCTTATCVDGTCQYAPLTCDDGNECTADSCDDAIGCVFDPGPRNGETCDDGNQCTNNGTCNNGVCEPGNNLPDNTPCDDGNLCTLNDKCLSGACLGSVKSCVLTIGTPICQRTSCNPDTGNCDLYPGNNTSCDDGDPCSDPDYCDGAGNCIGSSPPCN</sequence>
<dbReference type="EMBL" id="PCVY01000065">
    <property type="protein sequence ID" value="PIQ85507.1"/>
    <property type="molecule type" value="Genomic_DNA"/>
</dbReference>
<dbReference type="AlphaFoldDB" id="A0A2H0LM82"/>
<name>A0A2H0LM82_9BACT</name>
<protein>
    <recommendedName>
        <fullName evidence="4">Type II secretion system protein GspG C-terminal domain-containing protein</fullName>
    </recommendedName>
</protein>
<accession>A0A2H0LM82</accession>
<evidence type="ECO:0000313" key="2">
    <source>
        <dbReference type="EMBL" id="PIQ85507.1"/>
    </source>
</evidence>
<dbReference type="Gene3D" id="3.30.700.10">
    <property type="entry name" value="Glycoprotein, Type 4 Pilin"/>
    <property type="match status" value="1"/>
</dbReference>
<organism evidence="2 3">
    <name type="scientific">Candidatus Abzuiibacterium crystallinum</name>
    <dbReference type="NCBI Taxonomy" id="1974748"/>
    <lineage>
        <taxon>Bacteria</taxon>
        <taxon>Pseudomonadati</taxon>
        <taxon>Candidatus Omnitrophota</taxon>
        <taxon>Candidatus Abzuiibacterium</taxon>
    </lineage>
</organism>
<keyword evidence="1" id="KW-1133">Transmembrane helix</keyword>
<evidence type="ECO:0000313" key="3">
    <source>
        <dbReference type="Proteomes" id="UP000230859"/>
    </source>
</evidence>
<reference evidence="2 3" key="1">
    <citation type="submission" date="2017-09" db="EMBL/GenBank/DDBJ databases">
        <title>Depth-based differentiation of microbial function through sediment-hosted aquifers and enrichment of novel symbionts in the deep terrestrial subsurface.</title>
        <authorList>
            <person name="Probst A.J."/>
            <person name="Ladd B."/>
            <person name="Jarett J.K."/>
            <person name="Geller-Mcgrath D.E."/>
            <person name="Sieber C.M."/>
            <person name="Emerson J.B."/>
            <person name="Anantharaman K."/>
            <person name="Thomas B.C."/>
            <person name="Malmstrom R."/>
            <person name="Stieglmeier M."/>
            <person name="Klingl A."/>
            <person name="Woyke T."/>
            <person name="Ryan C.M."/>
            <person name="Banfield J.F."/>
        </authorList>
    </citation>
    <scope>NUCLEOTIDE SEQUENCE [LARGE SCALE GENOMIC DNA]</scope>
    <source>
        <strain evidence="2">CG11_big_fil_rev_8_21_14_0_20_45_26</strain>
    </source>
</reference>
<dbReference type="SUPFAM" id="SSF54523">
    <property type="entry name" value="Pili subunits"/>
    <property type="match status" value="1"/>
</dbReference>
<evidence type="ECO:0000256" key="1">
    <source>
        <dbReference type="SAM" id="Phobius"/>
    </source>
</evidence>
<comment type="caution">
    <text evidence="2">The sequence shown here is derived from an EMBL/GenBank/DDBJ whole genome shotgun (WGS) entry which is preliminary data.</text>
</comment>
<keyword evidence="1" id="KW-0472">Membrane</keyword>
<dbReference type="InterPro" id="IPR012902">
    <property type="entry name" value="N_methyl_site"/>
</dbReference>
<dbReference type="Proteomes" id="UP000230859">
    <property type="component" value="Unassembled WGS sequence"/>
</dbReference>
<dbReference type="InterPro" id="IPR045584">
    <property type="entry name" value="Pilin-like"/>
</dbReference>
<feature type="transmembrane region" description="Helical" evidence="1">
    <location>
        <begin position="12"/>
        <end position="37"/>
    </location>
</feature>
<proteinExistence type="predicted"/>
<evidence type="ECO:0008006" key="4">
    <source>
        <dbReference type="Google" id="ProtNLM"/>
    </source>
</evidence>